<dbReference type="AlphaFoldDB" id="A0AAV7V315"/>
<proteinExistence type="predicted"/>
<keyword evidence="2" id="KW-1185">Reference proteome</keyword>
<sequence>MANFMGFPQFSIFLKVQQTARVSHLDSPRVAVMQMLESASVLVARSRAPQRVVISVFNGAGSKGRAAYSLCYGKGLTSYRYVGGPSLQIFREHCKLTTYQYFM</sequence>
<dbReference type="EMBL" id="JANPWB010000004">
    <property type="protein sequence ID" value="KAJ1195828.1"/>
    <property type="molecule type" value="Genomic_DNA"/>
</dbReference>
<dbReference type="Proteomes" id="UP001066276">
    <property type="component" value="Chromosome 2_2"/>
</dbReference>
<name>A0AAV7V315_PLEWA</name>
<evidence type="ECO:0000313" key="1">
    <source>
        <dbReference type="EMBL" id="KAJ1195828.1"/>
    </source>
</evidence>
<protein>
    <submittedName>
        <fullName evidence="1">Uncharacterized protein</fullName>
    </submittedName>
</protein>
<organism evidence="1 2">
    <name type="scientific">Pleurodeles waltl</name>
    <name type="common">Iberian ribbed newt</name>
    <dbReference type="NCBI Taxonomy" id="8319"/>
    <lineage>
        <taxon>Eukaryota</taxon>
        <taxon>Metazoa</taxon>
        <taxon>Chordata</taxon>
        <taxon>Craniata</taxon>
        <taxon>Vertebrata</taxon>
        <taxon>Euteleostomi</taxon>
        <taxon>Amphibia</taxon>
        <taxon>Batrachia</taxon>
        <taxon>Caudata</taxon>
        <taxon>Salamandroidea</taxon>
        <taxon>Salamandridae</taxon>
        <taxon>Pleurodelinae</taxon>
        <taxon>Pleurodeles</taxon>
    </lineage>
</organism>
<accession>A0AAV7V315</accession>
<comment type="caution">
    <text evidence="1">The sequence shown here is derived from an EMBL/GenBank/DDBJ whole genome shotgun (WGS) entry which is preliminary data.</text>
</comment>
<reference evidence="1" key="1">
    <citation type="journal article" date="2022" name="bioRxiv">
        <title>Sequencing and chromosome-scale assembly of the giantPleurodeles waltlgenome.</title>
        <authorList>
            <person name="Brown T."/>
            <person name="Elewa A."/>
            <person name="Iarovenko S."/>
            <person name="Subramanian E."/>
            <person name="Araus A.J."/>
            <person name="Petzold A."/>
            <person name="Susuki M."/>
            <person name="Suzuki K.-i.T."/>
            <person name="Hayashi T."/>
            <person name="Toyoda A."/>
            <person name="Oliveira C."/>
            <person name="Osipova E."/>
            <person name="Leigh N.D."/>
            <person name="Simon A."/>
            <person name="Yun M.H."/>
        </authorList>
    </citation>
    <scope>NUCLEOTIDE SEQUENCE</scope>
    <source>
        <strain evidence="1">20211129_DDA</strain>
        <tissue evidence="1">Liver</tissue>
    </source>
</reference>
<gene>
    <name evidence="1" type="ORF">NDU88_005096</name>
</gene>
<evidence type="ECO:0000313" key="2">
    <source>
        <dbReference type="Proteomes" id="UP001066276"/>
    </source>
</evidence>